<feature type="region of interest" description="Disordered" evidence="1">
    <location>
        <begin position="82"/>
        <end position="169"/>
    </location>
</feature>
<keyword evidence="3" id="KW-1185">Reference proteome</keyword>
<feature type="region of interest" description="Disordered" evidence="1">
    <location>
        <begin position="1"/>
        <end position="44"/>
    </location>
</feature>
<proteinExistence type="predicted"/>
<evidence type="ECO:0000313" key="2">
    <source>
        <dbReference type="EMBL" id="WVZ58361.1"/>
    </source>
</evidence>
<name>A0AAQ3WE00_PASNO</name>
<feature type="compositionally biased region" description="Low complexity" evidence="1">
    <location>
        <begin position="104"/>
        <end position="117"/>
    </location>
</feature>
<evidence type="ECO:0000256" key="1">
    <source>
        <dbReference type="SAM" id="MobiDB-lite"/>
    </source>
</evidence>
<dbReference type="AlphaFoldDB" id="A0AAQ3WE00"/>
<dbReference type="EMBL" id="CP144746">
    <property type="protein sequence ID" value="WVZ58361.1"/>
    <property type="molecule type" value="Genomic_DNA"/>
</dbReference>
<feature type="compositionally biased region" description="Basic and acidic residues" evidence="1">
    <location>
        <begin position="133"/>
        <end position="145"/>
    </location>
</feature>
<dbReference type="Proteomes" id="UP001341281">
    <property type="component" value="Chromosome 02"/>
</dbReference>
<feature type="compositionally biased region" description="Basic residues" evidence="1">
    <location>
        <begin position="118"/>
        <end position="132"/>
    </location>
</feature>
<gene>
    <name evidence="2" type="ORF">U9M48_008640</name>
</gene>
<reference evidence="2 3" key="1">
    <citation type="submission" date="2024-02" db="EMBL/GenBank/DDBJ databases">
        <title>High-quality chromosome-scale genome assembly of Pensacola bahiagrass (Paspalum notatum Flugge var. saurae).</title>
        <authorList>
            <person name="Vega J.M."/>
            <person name="Podio M."/>
            <person name="Orjuela J."/>
            <person name="Siena L.A."/>
            <person name="Pessino S.C."/>
            <person name="Combes M.C."/>
            <person name="Mariac C."/>
            <person name="Albertini E."/>
            <person name="Pupilli F."/>
            <person name="Ortiz J.P.A."/>
            <person name="Leblanc O."/>
        </authorList>
    </citation>
    <scope>NUCLEOTIDE SEQUENCE [LARGE SCALE GENOMIC DNA]</scope>
    <source>
        <strain evidence="2">R1</strain>
        <tissue evidence="2">Leaf</tissue>
    </source>
</reference>
<evidence type="ECO:0000313" key="3">
    <source>
        <dbReference type="Proteomes" id="UP001341281"/>
    </source>
</evidence>
<sequence length="180" mass="19756">MAAVMESPSANSRADRLRPSSSTPSPSPRPRGPTIPTATRPIRASYSLHNHAAAIAAMPSSASPWKTPFGPPLRLHFTSFGFPSSSRSREAHPQPLPLLRSSDRTAAAAPARATTAPVHRRRTVSSLHHRRRDLGEAEARGREHLPTPTRLQVPPPRRRRSASFPPVRTGQTLVRRYVIK</sequence>
<accession>A0AAQ3WE00</accession>
<organism evidence="2 3">
    <name type="scientific">Paspalum notatum var. saurae</name>
    <dbReference type="NCBI Taxonomy" id="547442"/>
    <lineage>
        <taxon>Eukaryota</taxon>
        <taxon>Viridiplantae</taxon>
        <taxon>Streptophyta</taxon>
        <taxon>Embryophyta</taxon>
        <taxon>Tracheophyta</taxon>
        <taxon>Spermatophyta</taxon>
        <taxon>Magnoliopsida</taxon>
        <taxon>Liliopsida</taxon>
        <taxon>Poales</taxon>
        <taxon>Poaceae</taxon>
        <taxon>PACMAD clade</taxon>
        <taxon>Panicoideae</taxon>
        <taxon>Andropogonodae</taxon>
        <taxon>Paspaleae</taxon>
        <taxon>Paspalinae</taxon>
        <taxon>Paspalum</taxon>
    </lineage>
</organism>
<protein>
    <submittedName>
        <fullName evidence="2">Uncharacterized protein</fullName>
    </submittedName>
</protein>